<proteinExistence type="predicted"/>
<dbReference type="Pfam" id="PF01979">
    <property type="entry name" value="Amidohydro_1"/>
    <property type="match status" value="1"/>
</dbReference>
<comment type="caution">
    <text evidence="2">The sequence shown here is derived from an EMBL/GenBank/DDBJ whole genome shotgun (WGS) entry which is preliminary data.</text>
</comment>
<dbReference type="GO" id="GO:0016810">
    <property type="term" value="F:hydrolase activity, acting on carbon-nitrogen (but not peptide) bonds"/>
    <property type="evidence" value="ECO:0007669"/>
    <property type="project" value="InterPro"/>
</dbReference>
<gene>
    <name evidence="2" type="ORF">V3330_01530</name>
</gene>
<dbReference type="Proteomes" id="UP001359886">
    <property type="component" value="Unassembled WGS sequence"/>
</dbReference>
<dbReference type="AlphaFoldDB" id="A0AAW9RFE6"/>
<organism evidence="2 3">
    <name type="scientific">Elongatibacter sediminis</name>
    <dbReference type="NCBI Taxonomy" id="3119006"/>
    <lineage>
        <taxon>Bacteria</taxon>
        <taxon>Pseudomonadati</taxon>
        <taxon>Pseudomonadota</taxon>
        <taxon>Gammaproteobacteria</taxon>
        <taxon>Chromatiales</taxon>
        <taxon>Wenzhouxiangellaceae</taxon>
        <taxon>Elongatibacter</taxon>
    </lineage>
</organism>
<dbReference type="RefSeq" id="WP_354693614.1">
    <property type="nucleotide sequence ID" value="NZ_JAZHOG010000001.1"/>
</dbReference>
<protein>
    <submittedName>
        <fullName evidence="2">Amidohydrolase family protein</fullName>
    </submittedName>
</protein>
<evidence type="ECO:0000259" key="1">
    <source>
        <dbReference type="Pfam" id="PF01979"/>
    </source>
</evidence>
<evidence type="ECO:0000313" key="3">
    <source>
        <dbReference type="Proteomes" id="UP001359886"/>
    </source>
</evidence>
<feature type="domain" description="Amidohydrolase-related" evidence="1">
    <location>
        <begin position="114"/>
        <end position="457"/>
    </location>
</feature>
<dbReference type="EMBL" id="JAZHOG010000001">
    <property type="protein sequence ID" value="MEJ8566291.1"/>
    <property type="molecule type" value="Genomic_DNA"/>
</dbReference>
<dbReference type="InterPro" id="IPR006680">
    <property type="entry name" value="Amidohydro-rel"/>
</dbReference>
<name>A0AAW9RFE6_9GAMM</name>
<dbReference type="SUPFAM" id="SSF51338">
    <property type="entry name" value="Composite domain of metallo-dependent hydrolases"/>
    <property type="match status" value="1"/>
</dbReference>
<dbReference type="Gene3D" id="2.30.40.10">
    <property type="entry name" value="Urease, subunit C, domain 1"/>
    <property type="match status" value="1"/>
</dbReference>
<reference evidence="2 3" key="1">
    <citation type="submission" date="2024-02" db="EMBL/GenBank/DDBJ databases">
        <title>A novel Wenzhouxiangellaceae bacterium, isolated from coastal sediments.</title>
        <authorList>
            <person name="Du Z.-J."/>
            <person name="Ye Y.-Q."/>
            <person name="Zhang X.-Y."/>
        </authorList>
    </citation>
    <scope>NUCLEOTIDE SEQUENCE [LARGE SCALE GENOMIC DNA]</scope>
    <source>
        <strain evidence="2 3">CH-27</strain>
    </source>
</reference>
<dbReference type="InterPro" id="IPR011059">
    <property type="entry name" value="Metal-dep_hydrolase_composite"/>
</dbReference>
<sequence length="460" mass="50030">MTQSRRLSSWRRIGAVAALAMVWLVCPLMLAAAELPEGWRTTDDTRRVPLPPRDDSQDPVLVIDGGTLIDGTGGKPVPDSRVVIRGTHIVAAGARDEVPMPDRVDAEVDAGGLFVVPGLIDLHIHFTQQRGDDFGRYRDSAAAAAIRGTLLAKQLIDAGITAVRDVGTSDDVALRIKEAVHRGMIDGPRVLWSGRMISSRGGHGNEITSTATGRPKSLEDGARKRVANGPWDWRLAVREQLRMHADWIKITAPYTREEVQAAADEAHMHGFRVAVDSFGKYTAWASEAGIDTIEHPLKLDSDIIDVMADNGTAFVPTITAFYNVLTTGYPTAGISGGGFFHTHSRRFPTNHEQHIQMVREAHEAGVPIGVGTDIPFENERRYPGSYHRELGFLKDAGMSDEEVLAAATRVGADILGLPDKLGTVEDGKLADILIVGADPLDDIQNLRDVRHVIANGRKIR</sequence>
<dbReference type="PANTHER" id="PTHR43135">
    <property type="entry name" value="ALPHA-D-RIBOSE 1-METHYLPHOSPHONATE 5-TRIPHOSPHATE DIPHOSPHATASE"/>
    <property type="match status" value="1"/>
</dbReference>
<dbReference type="SUPFAM" id="SSF51556">
    <property type="entry name" value="Metallo-dependent hydrolases"/>
    <property type="match status" value="1"/>
</dbReference>
<dbReference type="CDD" id="cd01299">
    <property type="entry name" value="Met_dep_hydrolase_A"/>
    <property type="match status" value="1"/>
</dbReference>
<dbReference type="InterPro" id="IPR051781">
    <property type="entry name" value="Metallo-dep_Hydrolase"/>
</dbReference>
<dbReference type="InterPro" id="IPR057744">
    <property type="entry name" value="OTAase-like"/>
</dbReference>
<dbReference type="Gene3D" id="3.20.20.140">
    <property type="entry name" value="Metal-dependent hydrolases"/>
    <property type="match status" value="1"/>
</dbReference>
<accession>A0AAW9RFE6</accession>
<dbReference type="InterPro" id="IPR032466">
    <property type="entry name" value="Metal_Hydrolase"/>
</dbReference>
<dbReference type="PANTHER" id="PTHR43135:SF3">
    <property type="entry name" value="ALPHA-D-RIBOSE 1-METHYLPHOSPHONATE 5-TRIPHOSPHATE DIPHOSPHATASE"/>
    <property type="match status" value="1"/>
</dbReference>
<keyword evidence="3" id="KW-1185">Reference proteome</keyword>
<evidence type="ECO:0000313" key="2">
    <source>
        <dbReference type="EMBL" id="MEJ8566291.1"/>
    </source>
</evidence>